<dbReference type="InterPro" id="IPR035899">
    <property type="entry name" value="DBL_dom_sf"/>
</dbReference>
<dbReference type="Pfam" id="PF00018">
    <property type="entry name" value="SH3_1"/>
    <property type="match status" value="3"/>
</dbReference>
<dbReference type="Pfam" id="PF03114">
    <property type="entry name" value="BAR"/>
    <property type="match status" value="1"/>
</dbReference>
<dbReference type="Gene3D" id="1.20.900.10">
    <property type="entry name" value="Dbl homology (DH) domain"/>
    <property type="match status" value="1"/>
</dbReference>
<dbReference type="AlphaFoldDB" id="A0A2A3ETC4"/>
<keyword evidence="6" id="KW-0965">Cell junction</keyword>
<keyword evidence="14" id="KW-1185">Reference proteome</keyword>
<keyword evidence="4 8" id="KW-0728">SH3 domain</keyword>
<evidence type="ECO:0000256" key="5">
    <source>
        <dbReference type="ARBA" id="ARBA00022658"/>
    </source>
</evidence>
<evidence type="ECO:0000313" key="13">
    <source>
        <dbReference type="EMBL" id="PBC34940.1"/>
    </source>
</evidence>
<feature type="compositionally biased region" description="Basic and acidic residues" evidence="9">
    <location>
        <begin position="431"/>
        <end position="449"/>
    </location>
</feature>
<feature type="domain" description="BAR" evidence="12">
    <location>
        <begin position="723"/>
        <end position="933"/>
    </location>
</feature>
<dbReference type="InterPro" id="IPR027267">
    <property type="entry name" value="AH/BAR_dom_sf"/>
</dbReference>
<accession>A0A2A3ETC4</accession>
<dbReference type="CDD" id="cd00174">
    <property type="entry name" value="SH3"/>
    <property type="match status" value="3"/>
</dbReference>
<dbReference type="SUPFAM" id="SSF48065">
    <property type="entry name" value="DBL homology domain (DH-domain)"/>
    <property type="match status" value="1"/>
</dbReference>
<dbReference type="Pfam" id="PF00621">
    <property type="entry name" value="RhoGEF"/>
    <property type="match status" value="1"/>
</dbReference>
<dbReference type="GO" id="GO:0070161">
    <property type="term" value="C:anchoring junction"/>
    <property type="evidence" value="ECO:0007669"/>
    <property type="project" value="UniProtKB-SubCell"/>
</dbReference>
<dbReference type="PANTHER" id="PTHR22834">
    <property type="entry name" value="NUCLEAR FUSION PROTEIN FUS2"/>
    <property type="match status" value="1"/>
</dbReference>
<dbReference type="Pfam" id="PF07653">
    <property type="entry name" value="SH3_2"/>
    <property type="match status" value="1"/>
</dbReference>
<dbReference type="Proteomes" id="UP000242457">
    <property type="component" value="Unassembled WGS sequence"/>
</dbReference>
<dbReference type="SMART" id="SM00326">
    <property type="entry name" value="SH3"/>
    <property type="match status" value="6"/>
</dbReference>
<evidence type="ECO:0000256" key="2">
    <source>
        <dbReference type="ARBA" id="ARBA00004348"/>
    </source>
</evidence>
<evidence type="ECO:0000259" key="10">
    <source>
        <dbReference type="PROSITE" id="PS50002"/>
    </source>
</evidence>
<dbReference type="GO" id="GO:0005795">
    <property type="term" value="C:Golgi stack"/>
    <property type="evidence" value="ECO:0007669"/>
    <property type="project" value="UniProtKB-SubCell"/>
</dbReference>
<feature type="domain" description="SH3" evidence="10">
    <location>
        <begin position="350"/>
        <end position="410"/>
    </location>
</feature>
<dbReference type="Gene3D" id="2.30.30.40">
    <property type="entry name" value="SH3 Domains"/>
    <property type="match status" value="7"/>
</dbReference>
<gene>
    <name evidence="13" type="ORF">APICC_00029</name>
</gene>
<dbReference type="GO" id="GO:0035556">
    <property type="term" value="P:intracellular signal transduction"/>
    <property type="evidence" value="ECO:0007669"/>
    <property type="project" value="InterPro"/>
</dbReference>
<dbReference type="SUPFAM" id="SSF50044">
    <property type="entry name" value="SH3-domain"/>
    <property type="match status" value="7"/>
</dbReference>
<dbReference type="PROSITE" id="PS51021">
    <property type="entry name" value="BAR"/>
    <property type="match status" value="1"/>
</dbReference>
<dbReference type="SMART" id="SM00721">
    <property type="entry name" value="BAR"/>
    <property type="match status" value="1"/>
</dbReference>
<dbReference type="InterPro" id="IPR000219">
    <property type="entry name" value="DH_dom"/>
</dbReference>
<dbReference type="InterPro" id="IPR001331">
    <property type="entry name" value="GDS_CDC24_CS"/>
</dbReference>
<comment type="subcellular location">
    <subcellularLocation>
        <location evidence="1">Cell junction</location>
    </subcellularLocation>
    <subcellularLocation>
        <location evidence="2">Golgi apparatus</location>
        <location evidence="2">Golgi stack</location>
    </subcellularLocation>
</comment>
<evidence type="ECO:0000256" key="7">
    <source>
        <dbReference type="ARBA" id="ARBA00032587"/>
    </source>
</evidence>
<feature type="domain" description="SH3" evidence="10">
    <location>
        <begin position="267"/>
        <end position="326"/>
    </location>
</feature>
<dbReference type="PROSITE" id="PS00741">
    <property type="entry name" value="DH_1"/>
    <property type="match status" value="1"/>
</dbReference>
<name>A0A2A3ETC4_APICC</name>
<evidence type="ECO:0000256" key="9">
    <source>
        <dbReference type="SAM" id="MobiDB-lite"/>
    </source>
</evidence>
<dbReference type="SUPFAM" id="SSF103657">
    <property type="entry name" value="BAR/IMD domain-like"/>
    <property type="match status" value="1"/>
</dbReference>
<evidence type="ECO:0000256" key="8">
    <source>
        <dbReference type="PROSITE-ProRule" id="PRU00192"/>
    </source>
</evidence>
<evidence type="ECO:0000259" key="12">
    <source>
        <dbReference type="PROSITE" id="PS51021"/>
    </source>
</evidence>
<dbReference type="InterPro" id="IPR036028">
    <property type="entry name" value="SH3-like_dom_sf"/>
</dbReference>
<dbReference type="PANTHER" id="PTHR22834:SF20">
    <property type="entry name" value="SH3 DOMAIN-CONTAINING PROTEIN"/>
    <property type="match status" value="1"/>
</dbReference>
<keyword evidence="5" id="KW-0344">Guanine-nucleotide releasing factor</keyword>
<proteinExistence type="predicted"/>
<evidence type="ECO:0000313" key="14">
    <source>
        <dbReference type="Proteomes" id="UP000242457"/>
    </source>
</evidence>
<dbReference type="InterPro" id="IPR001452">
    <property type="entry name" value="SH3_domain"/>
</dbReference>
<dbReference type="SMART" id="SM00325">
    <property type="entry name" value="RhoGEF"/>
    <property type="match status" value="1"/>
</dbReference>
<reference evidence="13 14" key="1">
    <citation type="submission" date="2014-07" db="EMBL/GenBank/DDBJ databases">
        <title>Genomic and transcriptomic analysis on Apis cerana provide comprehensive insights into honey bee biology.</title>
        <authorList>
            <person name="Diao Q."/>
            <person name="Sun L."/>
            <person name="Zheng H."/>
            <person name="Zheng H."/>
            <person name="Xu S."/>
            <person name="Wang S."/>
            <person name="Zeng Z."/>
            <person name="Hu F."/>
            <person name="Su S."/>
            <person name="Wu J."/>
        </authorList>
    </citation>
    <scope>NUCLEOTIDE SEQUENCE [LARGE SCALE GENOMIC DNA]</scope>
    <source>
        <tissue evidence="13">Pupae without intestine</tissue>
    </source>
</reference>
<organism evidence="13 14">
    <name type="scientific">Apis cerana cerana</name>
    <name type="common">Oriental honeybee</name>
    <dbReference type="NCBI Taxonomy" id="94128"/>
    <lineage>
        <taxon>Eukaryota</taxon>
        <taxon>Metazoa</taxon>
        <taxon>Ecdysozoa</taxon>
        <taxon>Arthropoda</taxon>
        <taxon>Hexapoda</taxon>
        <taxon>Insecta</taxon>
        <taxon>Pterygota</taxon>
        <taxon>Neoptera</taxon>
        <taxon>Endopterygota</taxon>
        <taxon>Hymenoptera</taxon>
        <taxon>Apocrita</taxon>
        <taxon>Aculeata</taxon>
        <taxon>Apoidea</taxon>
        <taxon>Anthophila</taxon>
        <taxon>Apidae</taxon>
        <taxon>Apis</taxon>
    </lineage>
</organism>
<feature type="domain" description="SH3" evidence="10">
    <location>
        <begin position="134"/>
        <end position="196"/>
    </location>
</feature>
<evidence type="ECO:0000256" key="6">
    <source>
        <dbReference type="ARBA" id="ARBA00022949"/>
    </source>
</evidence>
<dbReference type="Pfam" id="PF14604">
    <property type="entry name" value="SH3_9"/>
    <property type="match status" value="1"/>
</dbReference>
<dbReference type="PROSITE" id="PS50010">
    <property type="entry name" value="DH_2"/>
    <property type="match status" value="1"/>
</dbReference>
<feature type="domain" description="SH3" evidence="10">
    <location>
        <begin position="66"/>
        <end position="125"/>
    </location>
</feature>
<evidence type="ECO:0000256" key="1">
    <source>
        <dbReference type="ARBA" id="ARBA00004282"/>
    </source>
</evidence>
<dbReference type="Gene3D" id="1.20.1270.60">
    <property type="entry name" value="Arfaptin homology (AH) domain/BAR domain"/>
    <property type="match status" value="1"/>
</dbReference>
<dbReference type="EMBL" id="KZ288185">
    <property type="protein sequence ID" value="PBC34940.1"/>
    <property type="molecule type" value="Genomic_DNA"/>
</dbReference>
<feature type="domain" description="SH3" evidence="10">
    <location>
        <begin position="2"/>
        <end position="61"/>
    </location>
</feature>
<protein>
    <recommendedName>
        <fullName evidence="3">Dynamin-binding protein</fullName>
    </recommendedName>
    <alternativeName>
        <fullName evidence="7">Scaffold protein Tuba</fullName>
    </alternativeName>
</protein>
<evidence type="ECO:0000256" key="3">
    <source>
        <dbReference type="ARBA" id="ARBA00018186"/>
    </source>
</evidence>
<dbReference type="InterPro" id="IPR004148">
    <property type="entry name" value="BAR_dom"/>
</dbReference>
<dbReference type="PROSITE" id="PS50002">
    <property type="entry name" value="SH3"/>
    <property type="match status" value="6"/>
</dbReference>
<feature type="domain" description="DH" evidence="11">
    <location>
        <begin position="497"/>
        <end position="683"/>
    </location>
</feature>
<dbReference type="GO" id="GO:0005085">
    <property type="term" value="F:guanyl-nucleotide exchange factor activity"/>
    <property type="evidence" value="ECO:0007669"/>
    <property type="project" value="UniProtKB-KW"/>
</dbReference>
<sequence length="1186" mass="135159">MEPGLLTRVLSDFLTTIDGELSLHKGEYFLIYSIIDRHWCYGESRGRTGKFPSNHLHKVEIPSLHDSETLFISITAFPGQQDGDLCFSQGEMIIGLQSVGSGWYLGQIDTKKGIFPLTHVWQLDTKLLKKALEKKIIRKKARIKTSLKAQLEGELDLVEGEIVTVTEILEDGWCYGITKDGKTGMFPEDFISYINDNVDQLDIASAADNSSSINYNESIYRNIEMPSTSISVEEPAPNYYDLFPEFKAISSNVTESLKNTSNLNAVDVKPYAITLYPFNSQFPNELSFEAEEVVHLIKHIDSEWIQGTKDNQNGIFPISYVNIIVDCNETNNEQNLCNQEVNIVQYNELMPGTEAKVEYTFKAQMDGDLNIFEGDTVKVINMANSDWVNVEDHFGKIGLCPRSYLSPLSTESSDVSTDIFEDFVIIPYEEGVPKKTDEQKSKRLSEPHRPAPPVPAPGRTPLQKNMIENIDISSNINQQINIADNDNLEIKQKRADQRQNVISELVLTEKEYVRDLKLTYETFNLYNPNQLESLGIDVIILFGNLYDVIQVAEELLDMILKAMKGCDEELQTIGPCFIEMNEKLKGVYVKYCGNHEAALGLLKKYENNEEIMKIFNKGIETLRYQIACFDMSSILIKPVQRILKYPLILYELVKCTEDTHPDKYTVEEAWKTMTAVASHINEYKRRKDLVSKYLDNDNTLIRKMAKLNMHSVAKMSTRLSTRLASSLGLTNIAIDPEFEELEKQFRSVEKCTLQLSKDVENCLTYLSDEAISGEMISDFIIQYYQGTVNIEAKKLRDIRSIIWSQFIQDLKICLKNRVSEPVNCLATLLEGPAVLITKTHDKLLDYDAAISKSEKYKESKIAQDELSTAKSNYEALTHQLREELPIVIDAATNILINCISAFAHARKLLCGKITKRYLNLCETSTQLTSQDILESFLVNHNLLWNQITRFAFAGSNPRVEEAQSTWCPQSERQRISLKNKYFNDKLYVVTENVPSTSSLDMGAARGTLVAVIKKQDPMGDNSRWFVDNGVAQGFLPAKSLQLQNIPQVKQITNEITTSNKCSNTSMPDLICMDSPEKELKSTFQSHLQELLDLNINKEVNKEIHCYGNIEQIPRVQQYQNLSYEFYYAEYDFSIKIPGTLSVIKGQALRLVRPHDEKGNDEWWLMEDRYGNKGYVPKNYLREPPTE</sequence>
<dbReference type="InterPro" id="IPR051492">
    <property type="entry name" value="Dynamin-Rho_GEF"/>
</dbReference>
<evidence type="ECO:0000256" key="4">
    <source>
        <dbReference type="ARBA" id="ARBA00022443"/>
    </source>
</evidence>
<dbReference type="CDD" id="cd00160">
    <property type="entry name" value="RhoGEF"/>
    <property type="match status" value="1"/>
</dbReference>
<dbReference type="OrthoDB" id="27823at2759"/>
<feature type="domain" description="SH3" evidence="10">
    <location>
        <begin position="1121"/>
        <end position="1185"/>
    </location>
</feature>
<dbReference type="STRING" id="94128.A0A2A3ETC4"/>
<evidence type="ECO:0000259" key="11">
    <source>
        <dbReference type="PROSITE" id="PS50010"/>
    </source>
</evidence>
<feature type="region of interest" description="Disordered" evidence="9">
    <location>
        <begin position="431"/>
        <end position="461"/>
    </location>
</feature>